<dbReference type="InterPro" id="IPR011747">
    <property type="entry name" value="CHP02241"/>
</dbReference>
<dbReference type="EMBL" id="RYYV01000002">
    <property type="protein sequence ID" value="RUL78810.1"/>
    <property type="molecule type" value="Genomic_DNA"/>
</dbReference>
<dbReference type="PANTHER" id="PTHR38009:SF1">
    <property type="entry name" value="CONSERVED HYPOTHETICAL PHAGE TAIL PROTEIN"/>
    <property type="match status" value="1"/>
</dbReference>
<protein>
    <submittedName>
        <fullName evidence="1">Phage tail protein</fullName>
    </submittedName>
</protein>
<reference evidence="1 2" key="1">
    <citation type="submission" date="2018-12" db="EMBL/GenBank/DDBJ databases">
        <title>Dyella dinghuensis sp. nov. DHOA06 and Dyella choica sp. nov. 4M-K27, isolated from forest soil.</title>
        <authorList>
            <person name="Qiu L.-H."/>
            <person name="Gao Z.-H."/>
        </authorList>
    </citation>
    <scope>NUCLEOTIDE SEQUENCE [LARGE SCALE GENOMIC DNA]</scope>
    <source>
        <strain evidence="1 2">4M-K27</strain>
    </source>
</reference>
<organism evidence="1 2">
    <name type="scientific">Dyella choica</name>
    <dbReference type="NCBI Taxonomy" id="1927959"/>
    <lineage>
        <taxon>Bacteria</taxon>
        <taxon>Pseudomonadati</taxon>
        <taxon>Pseudomonadota</taxon>
        <taxon>Gammaproteobacteria</taxon>
        <taxon>Lysobacterales</taxon>
        <taxon>Rhodanobacteraceae</taxon>
        <taxon>Dyella</taxon>
    </lineage>
</organism>
<dbReference type="InterPro" id="IPR010667">
    <property type="entry name" value="Phage_T4_Gp19"/>
</dbReference>
<accession>A0A432MB07</accession>
<dbReference type="GO" id="GO:0005198">
    <property type="term" value="F:structural molecule activity"/>
    <property type="evidence" value="ECO:0007669"/>
    <property type="project" value="InterPro"/>
</dbReference>
<dbReference type="OrthoDB" id="9790161at2"/>
<proteinExistence type="predicted"/>
<comment type="caution">
    <text evidence="1">The sequence shown here is derived from an EMBL/GenBank/DDBJ whole genome shotgun (WGS) entry which is preliminary data.</text>
</comment>
<dbReference type="PANTHER" id="PTHR38009">
    <property type="entry name" value="CONSERVED HYPOTHETICAL PHAGE TAIL PROTEIN"/>
    <property type="match status" value="1"/>
</dbReference>
<sequence length="149" mass="16465">MALTTEQIAAEYPIPSYRFVVAIDDDKIPFSSVSGLDIKYGTMQYQDGIGNFFQMPGQREPVTITLRKGIFRGPNALYDWINSISLNKVVKRDIMISLTDATGSNYLVTWNVADAFPTALSSPSLDASSNEVSIQEVTLVADRVSIQTY</sequence>
<dbReference type="Proteomes" id="UP000274358">
    <property type="component" value="Unassembled WGS sequence"/>
</dbReference>
<name>A0A432MB07_9GAMM</name>
<dbReference type="Pfam" id="PF06841">
    <property type="entry name" value="Phage_T4_gp19"/>
    <property type="match status" value="1"/>
</dbReference>
<dbReference type="RefSeq" id="WP_126683269.1">
    <property type="nucleotide sequence ID" value="NZ_RYYV01000002.1"/>
</dbReference>
<gene>
    <name evidence="1" type="ORF">EKH80_03090</name>
</gene>
<evidence type="ECO:0000313" key="2">
    <source>
        <dbReference type="Proteomes" id="UP000274358"/>
    </source>
</evidence>
<evidence type="ECO:0000313" key="1">
    <source>
        <dbReference type="EMBL" id="RUL78810.1"/>
    </source>
</evidence>
<dbReference type="AlphaFoldDB" id="A0A432MB07"/>
<keyword evidence="2" id="KW-1185">Reference proteome</keyword>
<dbReference type="NCBIfam" id="TIGR02241">
    <property type="entry name" value="conserved hypothetical phage tail region protein"/>
    <property type="match status" value="1"/>
</dbReference>